<evidence type="ECO:0000313" key="4">
    <source>
        <dbReference type="Proteomes" id="UP000436088"/>
    </source>
</evidence>
<dbReference type="Pfam" id="PF14372">
    <property type="entry name" value="hAT-like_RNase-H"/>
    <property type="match status" value="1"/>
</dbReference>
<name>A0A6A2ZCB3_HIBSY</name>
<dbReference type="Proteomes" id="UP000436088">
    <property type="component" value="Unassembled WGS sequence"/>
</dbReference>
<dbReference type="PANTHER" id="PTHR23272">
    <property type="entry name" value="BED FINGER-RELATED"/>
    <property type="match status" value="1"/>
</dbReference>
<dbReference type="Pfam" id="PF05699">
    <property type="entry name" value="Dimer_Tnp_hAT"/>
    <property type="match status" value="1"/>
</dbReference>
<dbReference type="GO" id="GO:0003677">
    <property type="term" value="F:DNA binding"/>
    <property type="evidence" value="ECO:0007669"/>
    <property type="project" value="InterPro"/>
</dbReference>
<feature type="domain" description="HAT C-terminal dimerisation" evidence="1">
    <location>
        <begin position="278"/>
        <end position="348"/>
    </location>
</feature>
<keyword evidence="4" id="KW-1185">Reference proteome</keyword>
<dbReference type="GO" id="GO:0046983">
    <property type="term" value="F:protein dimerization activity"/>
    <property type="evidence" value="ECO:0007669"/>
    <property type="project" value="InterPro"/>
</dbReference>
<evidence type="ECO:0000313" key="3">
    <source>
        <dbReference type="EMBL" id="KAE8689631.1"/>
    </source>
</evidence>
<dbReference type="InterPro" id="IPR008906">
    <property type="entry name" value="HATC_C_dom"/>
</dbReference>
<feature type="domain" description="hAT-like transposase RNase-H fold" evidence="2">
    <location>
        <begin position="126"/>
        <end position="226"/>
    </location>
</feature>
<protein>
    <recommendedName>
        <fullName evidence="5">HAT C-terminal dimerisation domain-containing protein</fullName>
    </recommendedName>
</protein>
<gene>
    <name evidence="3" type="ORF">F3Y22_tig00110933pilonHSYRG00204</name>
</gene>
<evidence type="ECO:0000259" key="2">
    <source>
        <dbReference type="Pfam" id="PF14372"/>
    </source>
</evidence>
<dbReference type="EMBL" id="VEPZ02001168">
    <property type="protein sequence ID" value="KAE8689631.1"/>
    <property type="molecule type" value="Genomic_DNA"/>
</dbReference>
<evidence type="ECO:0008006" key="5">
    <source>
        <dbReference type="Google" id="ProtNLM"/>
    </source>
</evidence>
<dbReference type="AlphaFoldDB" id="A0A6A2ZCB3"/>
<dbReference type="InterPro" id="IPR025525">
    <property type="entry name" value="hAT-like_transposase_RNase-H"/>
</dbReference>
<proteinExistence type="predicted"/>
<evidence type="ECO:0000259" key="1">
    <source>
        <dbReference type="Pfam" id="PF05699"/>
    </source>
</evidence>
<reference evidence="3" key="1">
    <citation type="submission" date="2019-09" db="EMBL/GenBank/DDBJ databases">
        <title>Draft genome information of white flower Hibiscus syriacus.</title>
        <authorList>
            <person name="Kim Y.-M."/>
        </authorList>
    </citation>
    <scope>NUCLEOTIDE SEQUENCE [LARGE SCALE GENOMIC DNA]</scope>
    <source>
        <strain evidence="3">YM2019G1</strain>
    </source>
</reference>
<dbReference type="SUPFAM" id="SSF53098">
    <property type="entry name" value="Ribonuclease H-like"/>
    <property type="match status" value="1"/>
</dbReference>
<dbReference type="PANTHER" id="PTHR23272:SF185">
    <property type="entry name" value="ZINC FINGER BED DOMAIN-CONTAINING PROTEIN RICESLEEPER 2-LIKE"/>
    <property type="match status" value="1"/>
</dbReference>
<organism evidence="3 4">
    <name type="scientific">Hibiscus syriacus</name>
    <name type="common">Rose of Sharon</name>
    <dbReference type="NCBI Taxonomy" id="106335"/>
    <lineage>
        <taxon>Eukaryota</taxon>
        <taxon>Viridiplantae</taxon>
        <taxon>Streptophyta</taxon>
        <taxon>Embryophyta</taxon>
        <taxon>Tracheophyta</taxon>
        <taxon>Spermatophyta</taxon>
        <taxon>Magnoliopsida</taxon>
        <taxon>eudicotyledons</taxon>
        <taxon>Gunneridae</taxon>
        <taxon>Pentapetalae</taxon>
        <taxon>rosids</taxon>
        <taxon>malvids</taxon>
        <taxon>Malvales</taxon>
        <taxon>Malvaceae</taxon>
        <taxon>Malvoideae</taxon>
        <taxon>Hibiscus</taxon>
    </lineage>
</organism>
<comment type="caution">
    <text evidence="3">The sequence shown here is derived from an EMBL/GenBank/DDBJ whole genome shotgun (WGS) entry which is preliminary data.</text>
</comment>
<accession>A0A6A2ZCB3</accession>
<sequence>MSSEPQSSSIPIGVSRVEEFFVNVDDEHNKEECNIEASEPTVDSTTKEVEVENPFKAFKRPRRSKVWDDFFEPEIINEQSKVRKVFPRYALHDHSYKHCLDDDEWGKIEKLLEILKVFKATTNIISGSEYPTSNMFLGEVQRIKVLLDSKFESTDDFVKNMVGNMKERFDKYWGECNLLMAIGSVLDPRLKMRDVEIAFPKMFPSHLVRENISKVKDIMYKLFDEYLTMHSSSCNVEESEEHAFSMDVHGGDVTSSGLYEFLQDVFSGETFVPRVKFELDSYLDEGCIFSQDVKFDVIAWWKEKSNKFRILSRIAVNVLAVPITTVASEATFSAESRVIDPYRSSLTP</sequence>
<dbReference type="InterPro" id="IPR012337">
    <property type="entry name" value="RNaseH-like_sf"/>
</dbReference>